<dbReference type="PROSITE" id="PS51724">
    <property type="entry name" value="SPOR"/>
    <property type="match status" value="1"/>
</dbReference>
<gene>
    <name evidence="3" type="ORF">J421_2947</name>
</gene>
<dbReference type="GO" id="GO:0042834">
    <property type="term" value="F:peptidoglycan binding"/>
    <property type="evidence" value="ECO:0007669"/>
    <property type="project" value="InterPro"/>
</dbReference>
<dbReference type="eggNOG" id="COG3087">
    <property type="taxonomic scope" value="Bacteria"/>
</dbReference>
<reference evidence="3 4" key="1">
    <citation type="journal article" date="2014" name="Genome Announc.">
        <title>Genome Sequence and Methylome of Soil Bacterium Gemmatirosa kalamazoonensis KBS708T, a Member of the Rarely Cultivated Gemmatimonadetes Phylum.</title>
        <authorList>
            <person name="Debruyn J.M."/>
            <person name="Radosevich M."/>
            <person name="Wommack K.E."/>
            <person name="Polson S.W."/>
            <person name="Hauser L.J."/>
            <person name="Fawaz M.N."/>
            <person name="Korlach J."/>
            <person name="Tsai Y.C."/>
        </authorList>
    </citation>
    <scope>NUCLEOTIDE SEQUENCE [LARGE SCALE GENOMIC DNA]</scope>
    <source>
        <strain evidence="3 4">KBS708</strain>
    </source>
</reference>
<feature type="compositionally biased region" description="Low complexity" evidence="1">
    <location>
        <begin position="373"/>
        <end position="406"/>
    </location>
</feature>
<feature type="region of interest" description="Disordered" evidence="1">
    <location>
        <begin position="370"/>
        <end position="407"/>
    </location>
</feature>
<dbReference type="Gene3D" id="2.130.10.10">
    <property type="entry name" value="YVTN repeat-like/Quinoprotein amine dehydrogenase"/>
    <property type="match status" value="1"/>
</dbReference>
<dbReference type="Proteomes" id="UP000019151">
    <property type="component" value="Chromosome"/>
</dbReference>
<organism evidence="3 4">
    <name type="scientific">Gemmatirosa kalamazoonensis</name>
    <dbReference type="NCBI Taxonomy" id="861299"/>
    <lineage>
        <taxon>Bacteria</taxon>
        <taxon>Pseudomonadati</taxon>
        <taxon>Gemmatimonadota</taxon>
        <taxon>Gemmatimonadia</taxon>
        <taxon>Gemmatimonadales</taxon>
        <taxon>Gemmatimonadaceae</taxon>
        <taxon>Gemmatirosa</taxon>
    </lineage>
</organism>
<dbReference type="InterPro" id="IPR036680">
    <property type="entry name" value="SPOR-like_sf"/>
</dbReference>
<dbReference type="InterPro" id="IPR007730">
    <property type="entry name" value="SPOR-like_dom"/>
</dbReference>
<dbReference type="AlphaFoldDB" id="W0RH84"/>
<dbReference type="InterPro" id="IPR015943">
    <property type="entry name" value="WD40/YVTN_repeat-like_dom_sf"/>
</dbReference>
<dbReference type="SUPFAM" id="SSF110997">
    <property type="entry name" value="Sporulation related repeat"/>
    <property type="match status" value="1"/>
</dbReference>
<name>W0RH84_9BACT</name>
<evidence type="ECO:0000259" key="2">
    <source>
        <dbReference type="PROSITE" id="PS51724"/>
    </source>
</evidence>
<evidence type="ECO:0000256" key="1">
    <source>
        <dbReference type="SAM" id="MobiDB-lite"/>
    </source>
</evidence>
<dbReference type="InterPro" id="IPR011044">
    <property type="entry name" value="Quino_amine_DH_bsu"/>
</dbReference>
<dbReference type="STRING" id="861299.J421_2947"/>
<dbReference type="Pfam" id="PF05036">
    <property type="entry name" value="SPOR"/>
    <property type="match status" value="1"/>
</dbReference>
<sequence length="495" mass="52510">MLAACGSDRRSATTDTGAASSAARRGPDAVLLRVPRAGGRVSAYVYPKLDSAVWRSSEAAPALDHVLAFDGESGLLAAVDARGIPVRVDLRLGTVRQANKTPLASLASLNGVDIFGVAPPNDVTRLTPSGESWAVKLPAPVQAIEPQRDGGILVAARRGSAGIVWRLRPPGTRITDSVVVEHADQAISARTPERVFFQAGRDLGGVQSRTLQPLQVVRFDAPVRAIAATPSGDRFYVALQDQPALKVLDRYSNSVAGTVELPGTPSELRMDPLGRYVLARAARGDSSWVVAVGTDKVVGTVRTAWRTDLPLVLPDGAILTVVGDDAVLVDGQSLKQLRKIDGGGADLWHLVVWNGFRPRAAGLDKPVEFQSEAPVDSAPTDTAAATDSTAPHPDTTAHAPDTTHAPRPIVPQAEAAETTAKGFTVQFAAARTESEAKATLRRLKLPRDIAARIIPSTRRGRLVYRVVVGPFATRAQAERIGRATGHDYWLYEGAP</sequence>
<proteinExistence type="predicted"/>
<dbReference type="KEGG" id="gba:J421_2947"/>
<protein>
    <submittedName>
        <fullName evidence="3">Sporulation domain-containing protein</fullName>
    </submittedName>
</protein>
<accession>W0RH84</accession>
<feature type="region of interest" description="Disordered" evidence="1">
    <location>
        <begin position="1"/>
        <end position="21"/>
    </location>
</feature>
<keyword evidence="4" id="KW-1185">Reference proteome</keyword>
<evidence type="ECO:0000313" key="3">
    <source>
        <dbReference type="EMBL" id="AHG90484.1"/>
    </source>
</evidence>
<dbReference type="InParanoid" id="W0RH84"/>
<feature type="domain" description="SPOR" evidence="2">
    <location>
        <begin position="417"/>
        <end position="495"/>
    </location>
</feature>
<dbReference type="Gene3D" id="3.30.70.1070">
    <property type="entry name" value="Sporulation related repeat"/>
    <property type="match status" value="1"/>
</dbReference>
<evidence type="ECO:0000313" key="4">
    <source>
        <dbReference type="Proteomes" id="UP000019151"/>
    </source>
</evidence>
<dbReference type="EMBL" id="CP007128">
    <property type="protein sequence ID" value="AHG90484.1"/>
    <property type="molecule type" value="Genomic_DNA"/>
</dbReference>
<dbReference type="HOGENOM" id="CLU_550691_0_0_0"/>
<dbReference type="SUPFAM" id="SSF50969">
    <property type="entry name" value="YVTN repeat-like/Quinoprotein amine dehydrogenase"/>
    <property type="match status" value="1"/>
</dbReference>